<dbReference type="Proteomes" id="UP001396334">
    <property type="component" value="Unassembled WGS sequence"/>
</dbReference>
<proteinExistence type="predicted"/>
<dbReference type="InterPro" id="IPR053151">
    <property type="entry name" value="RNase_H-like"/>
</dbReference>
<name>A0ABR2SSQ0_9ROSI</name>
<sequence>MATGDLIPGNKCGRQPENVISLEDCSILERPGSPVVAELQPASTKGRNFEEQMEVVNKRRRNMINVGTPSGSNGVSNGRSVGGSRHAVLTNEEEIDAGGDVGESREAQTNNNLGASSLRHMREEGSLALAKYGMDLRNARSSENGGQGKHPTVAVQGVLLYGNTELNPAKHTMIEMGEVERTPITRSAKCRVLPLLIKGGTPLGSVKKGARLPTTQKVSLKPKKKDDRGASRSTLAASLSPLIAELHSAVNDGNGERGKEHTCHTPKNNKLEVLEGVIMGLGEGVGMSSVIDTRWHEHYFWYDSWLGCENRLVSECLLETAPRPLTVADMVTNTEQIVAELPPNRDVDSDITSWRLEDRQTFIMKSAYDHLRASSDNNRCELYSDALEDITHVLRDCIVARDLWVKVLPLAHLNSFFQLHADEWLRVNLFAPAGFLIVLMEWPRKFAILCSLLWKNRCCRVMGSECLHREELLVRGTRLLEECLSSFHDRRDVVTRGLLERWKCPALGWVKVNVDAAVNISDRLAVIGGVIRDGSGGSLFGYFRVIGRSSALVAELWAIHDALAELGRRVFATLKLNLIA</sequence>
<keyword evidence="3" id="KW-1185">Reference proteome</keyword>
<protein>
    <recommendedName>
        <fullName evidence="4">RNase H type-1 domain-containing protein</fullName>
    </recommendedName>
</protein>
<feature type="region of interest" description="Disordered" evidence="1">
    <location>
        <begin position="204"/>
        <end position="232"/>
    </location>
</feature>
<comment type="caution">
    <text evidence="2">The sequence shown here is derived from an EMBL/GenBank/DDBJ whole genome shotgun (WGS) entry which is preliminary data.</text>
</comment>
<reference evidence="2 3" key="1">
    <citation type="journal article" date="2024" name="G3 (Bethesda)">
        <title>Genome assembly of Hibiscus sabdariffa L. provides insights into metabolisms of medicinal natural products.</title>
        <authorList>
            <person name="Kim T."/>
        </authorList>
    </citation>
    <scope>NUCLEOTIDE SEQUENCE [LARGE SCALE GENOMIC DNA]</scope>
    <source>
        <strain evidence="2">TK-2024</strain>
        <tissue evidence="2">Old leaves</tissue>
    </source>
</reference>
<accession>A0ABR2SSQ0</accession>
<dbReference type="PANTHER" id="PTHR47723:SF19">
    <property type="entry name" value="POLYNUCLEOTIDYL TRANSFERASE, RIBONUCLEASE H-LIKE SUPERFAMILY PROTEIN"/>
    <property type="match status" value="1"/>
</dbReference>
<dbReference type="CDD" id="cd06222">
    <property type="entry name" value="RNase_H_like"/>
    <property type="match status" value="1"/>
</dbReference>
<evidence type="ECO:0000256" key="1">
    <source>
        <dbReference type="SAM" id="MobiDB-lite"/>
    </source>
</evidence>
<dbReference type="InterPro" id="IPR044730">
    <property type="entry name" value="RNase_H-like_dom_plant"/>
</dbReference>
<gene>
    <name evidence="2" type="ORF">V6N11_068085</name>
</gene>
<evidence type="ECO:0008006" key="4">
    <source>
        <dbReference type="Google" id="ProtNLM"/>
    </source>
</evidence>
<dbReference type="EMBL" id="JBBPBN010000012">
    <property type="protein sequence ID" value="KAK9028278.1"/>
    <property type="molecule type" value="Genomic_DNA"/>
</dbReference>
<organism evidence="2 3">
    <name type="scientific">Hibiscus sabdariffa</name>
    <name type="common">roselle</name>
    <dbReference type="NCBI Taxonomy" id="183260"/>
    <lineage>
        <taxon>Eukaryota</taxon>
        <taxon>Viridiplantae</taxon>
        <taxon>Streptophyta</taxon>
        <taxon>Embryophyta</taxon>
        <taxon>Tracheophyta</taxon>
        <taxon>Spermatophyta</taxon>
        <taxon>Magnoliopsida</taxon>
        <taxon>eudicotyledons</taxon>
        <taxon>Gunneridae</taxon>
        <taxon>Pentapetalae</taxon>
        <taxon>rosids</taxon>
        <taxon>malvids</taxon>
        <taxon>Malvales</taxon>
        <taxon>Malvaceae</taxon>
        <taxon>Malvoideae</taxon>
        <taxon>Hibiscus</taxon>
    </lineage>
</organism>
<dbReference type="PANTHER" id="PTHR47723">
    <property type="entry name" value="OS05G0353850 PROTEIN"/>
    <property type="match status" value="1"/>
</dbReference>
<evidence type="ECO:0000313" key="2">
    <source>
        <dbReference type="EMBL" id="KAK9028278.1"/>
    </source>
</evidence>
<evidence type="ECO:0000313" key="3">
    <source>
        <dbReference type="Proteomes" id="UP001396334"/>
    </source>
</evidence>